<dbReference type="InterPro" id="IPR007709">
    <property type="entry name" value="N-FG_amidohydro"/>
</dbReference>
<dbReference type="Pfam" id="PF05013">
    <property type="entry name" value="FGase"/>
    <property type="match status" value="1"/>
</dbReference>
<organism evidence="1 2">
    <name type="scientific">Novosphingobium endophyticum</name>
    <dbReference type="NCBI Taxonomy" id="1955250"/>
    <lineage>
        <taxon>Bacteria</taxon>
        <taxon>Pseudomonadati</taxon>
        <taxon>Pseudomonadota</taxon>
        <taxon>Alphaproteobacteria</taxon>
        <taxon>Sphingomonadales</taxon>
        <taxon>Sphingomonadaceae</taxon>
        <taxon>Novosphingobium</taxon>
    </lineage>
</organism>
<dbReference type="RefSeq" id="WP_188769630.1">
    <property type="nucleotide sequence ID" value="NZ_BMHK01000006.1"/>
</dbReference>
<dbReference type="Gene3D" id="3.40.630.40">
    <property type="entry name" value="Zn-dependent exopeptidases"/>
    <property type="match status" value="1"/>
</dbReference>
<dbReference type="InterPro" id="IPR010247">
    <property type="entry name" value="HutG_amidohyd"/>
</dbReference>
<accession>A0A916TQZ8</accession>
<dbReference type="NCBIfam" id="TIGR02017">
    <property type="entry name" value="hutG_amidohyd"/>
    <property type="match status" value="1"/>
</dbReference>
<gene>
    <name evidence="1" type="ORF">GCM10011494_12760</name>
</gene>
<dbReference type="AlphaFoldDB" id="A0A916TQZ8"/>
<dbReference type="EMBL" id="BMHK01000006">
    <property type="protein sequence ID" value="GGB95722.1"/>
    <property type="molecule type" value="Genomic_DNA"/>
</dbReference>
<dbReference type="SUPFAM" id="SSF53187">
    <property type="entry name" value="Zn-dependent exopeptidases"/>
    <property type="match status" value="1"/>
</dbReference>
<proteinExistence type="predicted"/>
<reference evidence="1" key="1">
    <citation type="journal article" date="2014" name="Int. J. Syst. Evol. Microbiol.">
        <title>Complete genome sequence of Corynebacterium casei LMG S-19264T (=DSM 44701T), isolated from a smear-ripened cheese.</title>
        <authorList>
            <consortium name="US DOE Joint Genome Institute (JGI-PGF)"/>
            <person name="Walter F."/>
            <person name="Albersmeier A."/>
            <person name="Kalinowski J."/>
            <person name="Ruckert C."/>
        </authorList>
    </citation>
    <scope>NUCLEOTIDE SEQUENCE</scope>
    <source>
        <strain evidence="1">CGMCC 1.15095</strain>
    </source>
</reference>
<evidence type="ECO:0000313" key="2">
    <source>
        <dbReference type="Proteomes" id="UP000608154"/>
    </source>
</evidence>
<name>A0A916TQZ8_9SPHN</name>
<comment type="caution">
    <text evidence="1">The sequence shown here is derived from an EMBL/GenBank/DDBJ whole genome shotgun (WGS) entry which is preliminary data.</text>
</comment>
<reference evidence="1" key="2">
    <citation type="submission" date="2020-09" db="EMBL/GenBank/DDBJ databases">
        <authorList>
            <person name="Sun Q."/>
            <person name="Zhou Y."/>
        </authorList>
    </citation>
    <scope>NUCLEOTIDE SEQUENCE</scope>
    <source>
        <strain evidence="1">CGMCC 1.15095</strain>
    </source>
</reference>
<protein>
    <submittedName>
        <fullName evidence="1">N-formylglutamate deformylase</fullName>
    </submittedName>
</protein>
<dbReference type="Proteomes" id="UP000608154">
    <property type="component" value="Unassembled WGS sequence"/>
</dbReference>
<sequence length="269" mass="29260">MTGWLQITRGDAPLIVCFPHGGTAIPEDIEALLASPWLARKDADWHIADLYAFVRDRGATTIGTAVSRSVIDCNRDPSGASLYPGQATTGLCPVETFDGEPLYPDEPPDEAEIARRREFWFDPYHAAIRAEIARLRAAHERIVLYDAHSIRSRIPRLFEGELPQFNVGTNGGTTCTPELRDAVAGICADSGMSHVVDGRFRGGWTTRHHGAPASGIHAIQMELAIRGYLEEPASPSPEDWPAPLAPKPAVLPALHRVIDACLDFAKGTP</sequence>
<keyword evidence="2" id="KW-1185">Reference proteome</keyword>
<evidence type="ECO:0000313" key="1">
    <source>
        <dbReference type="EMBL" id="GGB95722.1"/>
    </source>
</evidence>